<protein>
    <recommendedName>
        <fullName evidence="4">Phosphate transport regulator</fullName>
    </recommendedName>
</protein>
<keyword evidence="3" id="KW-1185">Reference proteome</keyword>
<comment type="similarity">
    <text evidence="1">Belongs to the UPF0111 family.</text>
</comment>
<accession>A0A497XMI2</accession>
<evidence type="ECO:0000256" key="1">
    <source>
        <dbReference type="ARBA" id="ARBA00008591"/>
    </source>
</evidence>
<dbReference type="OrthoDB" id="9797568at2"/>
<proteinExistence type="inferred from homology"/>
<dbReference type="InterPro" id="IPR018445">
    <property type="entry name" value="Put_Phosphate_transp_reg"/>
</dbReference>
<gene>
    <name evidence="2" type="ORF">DFR35_1165</name>
</gene>
<dbReference type="EMBL" id="RCCI01000004">
    <property type="protein sequence ID" value="RLJ68597.1"/>
    <property type="molecule type" value="Genomic_DNA"/>
</dbReference>
<organism evidence="2 3">
    <name type="scientific">Sulfurisoma sediminicola</name>
    <dbReference type="NCBI Taxonomy" id="1381557"/>
    <lineage>
        <taxon>Bacteria</taxon>
        <taxon>Pseudomonadati</taxon>
        <taxon>Pseudomonadota</taxon>
        <taxon>Betaproteobacteria</taxon>
        <taxon>Nitrosomonadales</taxon>
        <taxon>Sterolibacteriaceae</taxon>
        <taxon>Sulfurisoma</taxon>
    </lineage>
</organism>
<dbReference type="Proteomes" id="UP000268908">
    <property type="component" value="Unassembled WGS sequence"/>
</dbReference>
<evidence type="ECO:0000313" key="3">
    <source>
        <dbReference type="Proteomes" id="UP000268908"/>
    </source>
</evidence>
<reference evidence="2 3" key="1">
    <citation type="submission" date="2018-10" db="EMBL/GenBank/DDBJ databases">
        <title>Genomic Encyclopedia of Type Strains, Phase IV (KMG-IV): sequencing the most valuable type-strain genomes for metagenomic binning, comparative biology and taxonomic classification.</title>
        <authorList>
            <person name="Goeker M."/>
        </authorList>
    </citation>
    <scope>NUCLEOTIDE SEQUENCE [LARGE SCALE GENOMIC DNA]</scope>
    <source>
        <strain evidence="2 3">DSM 26916</strain>
    </source>
</reference>
<dbReference type="Pfam" id="PF01865">
    <property type="entry name" value="PhoU_div"/>
    <property type="match status" value="1"/>
</dbReference>
<dbReference type="AlphaFoldDB" id="A0A497XMI2"/>
<dbReference type="PANTHER" id="PTHR37298:SF1">
    <property type="entry name" value="UPF0111 PROTEIN YKAA"/>
    <property type="match status" value="1"/>
</dbReference>
<name>A0A497XMI2_9PROT</name>
<dbReference type="InterPro" id="IPR052912">
    <property type="entry name" value="UPF0111_domain"/>
</dbReference>
<sequence>MNNEQGKSLLARMVERVFPKTPNFFAMLHEQSRQVVHTVSLLVRFMETGDDAVGEAIREDEHAADRVKMGNIHILNEAFSTPIDREDIYRAITSLDEVVNGCKDAVSEMHALQLAPDAVTLEMAHHLLEGVQALEAGFARLGRTPAEAAADANLARKAERKVEKLYRRALAQLFTGDDYIHMFKRREIYRHLTNGAERMAACANTLHDIVVKMV</sequence>
<dbReference type="InterPro" id="IPR038078">
    <property type="entry name" value="PhoU-like_sf"/>
</dbReference>
<comment type="caution">
    <text evidence="2">The sequence shown here is derived from an EMBL/GenBank/DDBJ whole genome shotgun (WGS) entry which is preliminary data.</text>
</comment>
<evidence type="ECO:0008006" key="4">
    <source>
        <dbReference type="Google" id="ProtNLM"/>
    </source>
</evidence>
<dbReference type="Gene3D" id="1.20.58.220">
    <property type="entry name" value="Phosphate transport system protein phou homolog 2, domain 2"/>
    <property type="match status" value="1"/>
</dbReference>
<dbReference type="RefSeq" id="WP_121240484.1">
    <property type="nucleotide sequence ID" value="NZ_BHVV01000002.1"/>
</dbReference>
<dbReference type="PANTHER" id="PTHR37298">
    <property type="entry name" value="UPF0111 PROTEIN YKAA"/>
    <property type="match status" value="1"/>
</dbReference>
<evidence type="ECO:0000313" key="2">
    <source>
        <dbReference type="EMBL" id="RLJ68597.1"/>
    </source>
</evidence>